<evidence type="ECO:0000313" key="3">
    <source>
        <dbReference type="EMBL" id="PFX22165.1"/>
    </source>
</evidence>
<sequence>MTTVHQRLTNVKDEDEPKNQAGSGLQDQYVVKNRYNLLAFQYRQKIKEEKRASGISIPELTEMEKGLGVIVEWEDATDLEQKQTVAQKKKTKEEKTNAEKVKKRAMEGLGPNKRRREEGDKNNTGLKRRRSSEADTLKYLKVCNERMDAIKREELRLQAAQQEAAIQQQQLQLEAQQRLFQQFISELICIVGNFENS</sequence>
<dbReference type="EMBL" id="LSMT01000248">
    <property type="protein sequence ID" value="PFX22165.1"/>
    <property type="molecule type" value="Genomic_DNA"/>
</dbReference>
<proteinExistence type="predicted"/>
<keyword evidence="1" id="KW-0175">Coiled coil</keyword>
<feature type="region of interest" description="Disordered" evidence="2">
    <location>
        <begin position="1"/>
        <end position="25"/>
    </location>
</feature>
<protein>
    <submittedName>
        <fullName evidence="3">Uncharacterized protein</fullName>
    </submittedName>
</protein>
<comment type="caution">
    <text evidence="3">The sequence shown here is derived from an EMBL/GenBank/DDBJ whole genome shotgun (WGS) entry which is preliminary data.</text>
</comment>
<keyword evidence="4" id="KW-1185">Reference proteome</keyword>
<feature type="compositionally biased region" description="Basic and acidic residues" evidence="2">
    <location>
        <begin position="91"/>
        <end position="106"/>
    </location>
</feature>
<gene>
    <name evidence="3" type="ORF">AWC38_SpisGene13293</name>
</gene>
<dbReference type="Proteomes" id="UP000225706">
    <property type="component" value="Unassembled WGS sequence"/>
</dbReference>
<name>A0A2B4S100_STYPI</name>
<accession>A0A2B4S100</accession>
<evidence type="ECO:0000256" key="2">
    <source>
        <dbReference type="SAM" id="MobiDB-lite"/>
    </source>
</evidence>
<evidence type="ECO:0000256" key="1">
    <source>
        <dbReference type="SAM" id="Coils"/>
    </source>
</evidence>
<feature type="coiled-coil region" evidence="1">
    <location>
        <begin position="143"/>
        <end position="179"/>
    </location>
</feature>
<reference evidence="4" key="1">
    <citation type="journal article" date="2017" name="bioRxiv">
        <title>Comparative analysis of the genomes of Stylophora pistillata and Acropora digitifera provides evidence for extensive differences between species of corals.</title>
        <authorList>
            <person name="Voolstra C.R."/>
            <person name="Li Y."/>
            <person name="Liew Y.J."/>
            <person name="Baumgarten S."/>
            <person name="Zoccola D."/>
            <person name="Flot J.-F."/>
            <person name="Tambutte S."/>
            <person name="Allemand D."/>
            <person name="Aranda M."/>
        </authorList>
    </citation>
    <scope>NUCLEOTIDE SEQUENCE [LARGE SCALE GENOMIC DNA]</scope>
</reference>
<organism evidence="3 4">
    <name type="scientific">Stylophora pistillata</name>
    <name type="common">Smooth cauliflower coral</name>
    <dbReference type="NCBI Taxonomy" id="50429"/>
    <lineage>
        <taxon>Eukaryota</taxon>
        <taxon>Metazoa</taxon>
        <taxon>Cnidaria</taxon>
        <taxon>Anthozoa</taxon>
        <taxon>Hexacorallia</taxon>
        <taxon>Scleractinia</taxon>
        <taxon>Astrocoeniina</taxon>
        <taxon>Pocilloporidae</taxon>
        <taxon>Stylophora</taxon>
    </lineage>
</organism>
<evidence type="ECO:0000313" key="4">
    <source>
        <dbReference type="Proteomes" id="UP000225706"/>
    </source>
</evidence>
<dbReference type="AlphaFoldDB" id="A0A2B4S100"/>
<feature type="region of interest" description="Disordered" evidence="2">
    <location>
        <begin position="82"/>
        <end position="131"/>
    </location>
</feature>